<sequence length="488" mass="54472">MGRRFTTQIFKIVIIIFLCSPHISAGQVLFLNTTTVPFVKFSPSDLGIFRVGEHRNLNITIWTRNSTAWRGEVSMDCEQSIGCPLNSLNGSWPMSEPQFVQLDRANNFSQLFTLSLWGSIVGINRVRVSTDGKKTQNFIVRTQKTEFGSAFTILFTKSLLIAIATGNLLAGIQLNFNHIFANFIHNFCFIFATIICQFIINPMLGFLLANYVLVNQAFVVRLSFFLVTCFPAGVGKSNFWTVIFGGDLQAAGILTFIQRLGTIFFAPLWINLLGKKLFVHRVKIVSIGVWKALAIMFFPFLIGMLLALCGCQEKMKKIARFFKLLFCTFTLLFVALSVLANSALLWAMVHQLDLLLCCLVLFPVVGHLSALSIGFILRLSALQRTTLVVENGVPSVGMAMLLLLWSLGEPERDIAMMAPIGMALLAEKPLLMLCIGKICYRSFKRDTVKNNGHLIAATISVGPTNTSNEGIIIERSNEMEERKNEREI</sequence>
<protein>
    <submittedName>
        <fullName evidence="9">Uncharacterized protein</fullName>
    </submittedName>
</protein>
<dbReference type="InterPro" id="IPR038770">
    <property type="entry name" value="Na+/solute_symporter_sf"/>
</dbReference>
<name>A0A914HJY7_GLORO</name>
<reference evidence="9" key="1">
    <citation type="submission" date="2022-11" db="UniProtKB">
        <authorList>
            <consortium name="WormBaseParasite"/>
        </authorList>
    </citation>
    <scope>IDENTIFICATION</scope>
</reference>
<dbReference type="WBParaSite" id="Gr19_v10_g1757.t1">
    <property type="protein sequence ID" value="Gr19_v10_g1757.t1"/>
    <property type="gene ID" value="Gr19_v10_g1757"/>
</dbReference>
<evidence type="ECO:0000256" key="4">
    <source>
        <dbReference type="ARBA" id="ARBA00022847"/>
    </source>
</evidence>
<evidence type="ECO:0000256" key="2">
    <source>
        <dbReference type="ARBA" id="ARBA00006528"/>
    </source>
</evidence>
<dbReference type="GO" id="GO:0015293">
    <property type="term" value="F:symporter activity"/>
    <property type="evidence" value="ECO:0007669"/>
    <property type="project" value="UniProtKB-KW"/>
</dbReference>
<evidence type="ECO:0000256" key="7">
    <source>
        <dbReference type="SAM" id="Phobius"/>
    </source>
</evidence>
<evidence type="ECO:0000256" key="1">
    <source>
        <dbReference type="ARBA" id="ARBA00004141"/>
    </source>
</evidence>
<feature type="transmembrane region" description="Helical" evidence="7">
    <location>
        <begin position="352"/>
        <end position="376"/>
    </location>
</feature>
<feature type="transmembrane region" description="Helical" evidence="7">
    <location>
        <begin position="12"/>
        <end position="31"/>
    </location>
</feature>
<dbReference type="PANTHER" id="PTHR10361:SF28">
    <property type="entry name" value="P3 PROTEIN-RELATED"/>
    <property type="match status" value="1"/>
</dbReference>
<evidence type="ECO:0000256" key="3">
    <source>
        <dbReference type="ARBA" id="ARBA00022692"/>
    </source>
</evidence>
<dbReference type="AlphaFoldDB" id="A0A914HJY7"/>
<evidence type="ECO:0000313" key="8">
    <source>
        <dbReference type="Proteomes" id="UP000887572"/>
    </source>
</evidence>
<feature type="transmembrane region" description="Helical" evidence="7">
    <location>
        <begin position="179"/>
        <end position="200"/>
    </location>
</feature>
<dbReference type="InterPro" id="IPR004710">
    <property type="entry name" value="Bilac:Na_transpt"/>
</dbReference>
<feature type="transmembrane region" description="Helical" evidence="7">
    <location>
        <begin position="388"/>
        <end position="408"/>
    </location>
</feature>
<proteinExistence type="inferred from homology"/>
<feature type="transmembrane region" description="Helical" evidence="7">
    <location>
        <begin position="321"/>
        <end position="346"/>
    </location>
</feature>
<feature type="transmembrane region" description="Helical" evidence="7">
    <location>
        <begin position="290"/>
        <end position="309"/>
    </location>
</feature>
<feature type="transmembrane region" description="Helical" evidence="7">
    <location>
        <begin position="248"/>
        <end position="270"/>
    </location>
</feature>
<accession>A0A914HJY7</accession>
<keyword evidence="4" id="KW-0813">Transport</keyword>
<comment type="similarity">
    <text evidence="2">Belongs to the bile acid:sodium symporter (BASS) (TC 2.A.28) family.</text>
</comment>
<comment type="subcellular location">
    <subcellularLocation>
        <location evidence="1">Membrane</location>
        <topology evidence="1">Multi-pass membrane protein</topology>
    </subcellularLocation>
</comment>
<keyword evidence="3 7" id="KW-0812">Transmembrane</keyword>
<evidence type="ECO:0000256" key="6">
    <source>
        <dbReference type="ARBA" id="ARBA00023136"/>
    </source>
</evidence>
<dbReference type="PANTHER" id="PTHR10361">
    <property type="entry name" value="SODIUM-BILE ACID COTRANSPORTER"/>
    <property type="match status" value="1"/>
</dbReference>
<keyword evidence="4" id="KW-0769">Symport</keyword>
<keyword evidence="6 7" id="KW-0472">Membrane</keyword>
<keyword evidence="8" id="KW-1185">Reference proteome</keyword>
<evidence type="ECO:0000313" key="9">
    <source>
        <dbReference type="WBParaSite" id="Gr19_v10_g1757.t1"/>
    </source>
</evidence>
<organism evidence="8 9">
    <name type="scientific">Globodera rostochiensis</name>
    <name type="common">Golden nematode worm</name>
    <name type="synonym">Heterodera rostochiensis</name>
    <dbReference type="NCBI Taxonomy" id="31243"/>
    <lineage>
        <taxon>Eukaryota</taxon>
        <taxon>Metazoa</taxon>
        <taxon>Ecdysozoa</taxon>
        <taxon>Nematoda</taxon>
        <taxon>Chromadorea</taxon>
        <taxon>Rhabditida</taxon>
        <taxon>Tylenchina</taxon>
        <taxon>Tylenchomorpha</taxon>
        <taxon>Tylenchoidea</taxon>
        <taxon>Heteroderidae</taxon>
        <taxon>Heteroderinae</taxon>
        <taxon>Globodera</taxon>
    </lineage>
</organism>
<dbReference type="Gene3D" id="1.20.1530.20">
    <property type="match status" value="1"/>
</dbReference>
<dbReference type="Pfam" id="PF01758">
    <property type="entry name" value="SBF"/>
    <property type="match status" value="1"/>
</dbReference>
<keyword evidence="5 7" id="KW-1133">Transmembrane helix</keyword>
<evidence type="ECO:0000256" key="5">
    <source>
        <dbReference type="ARBA" id="ARBA00022989"/>
    </source>
</evidence>
<dbReference type="InterPro" id="IPR002657">
    <property type="entry name" value="BilAc:Na_symport/Acr3"/>
</dbReference>
<feature type="transmembrane region" description="Helical" evidence="7">
    <location>
        <begin position="150"/>
        <end position="172"/>
    </location>
</feature>
<dbReference type="Proteomes" id="UP000887572">
    <property type="component" value="Unplaced"/>
</dbReference>
<dbReference type="GO" id="GO:0016020">
    <property type="term" value="C:membrane"/>
    <property type="evidence" value="ECO:0007669"/>
    <property type="project" value="UniProtKB-SubCell"/>
</dbReference>